<name>A0A5P2CSU8_STRVZ</name>
<dbReference type="Proteomes" id="UP000324015">
    <property type="component" value="Chromosome"/>
</dbReference>
<evidence type="ECO:0000313" key="3">
    <source>
        <dbReference type="Proteomes" id="UP000324015"/>
    </source>
</evidence>
<feature type="domain" description="TIR" evidence="1">
    <location>
        <begin position="227"/>
        <end position="345"/>
    </location>
</feature>
<evidence type="ECO:0000313" key="2">
    <source>
        <dbReference type="EMBL" id="QES45370.1"/>
    </source>
</evidence>
<dbReference type="Gene3D" id="3.40.50.10140">
    <property type="entry name" value="Toll/interleukin-1 receptor homology (TIR) domain"/>
    <property type="match status" value="1"/>
</dbReference>
<dbReference type="InterPro" id="IPR000157">
    <property type="entry name" value="TIR_dom"/>
</dbReference>
<gene>
    <name evidence="2" type="ORF">DEJ49_34125</name>
</gene>
<dbReference type="Pfam" id="PF13676">
    <property type="entry name" value="TIR_2"/>
    <property type="match status" value="1"/>
</dbReference>
<dbReference type="RefSeq" id="WP_150187678.1">
    <property type="nucleotide sequence ID" value="NZ_CP029191.1"/>
</dbReference>
<reference evidence="2 3" key="1">
    <citation type="submission" date="2018-05" db="EMBL/GenBank/DDBJ databases">
        <title>Streptomyces venezuelae.</title>
        <authorList>
            <person name="Kim W."/>
            <person name="Lee N."/>
            <person name="Cho B.-K."/>
        </authorList>
    </citation>
    <scope>NUCLEOTIDE SEQUENCE [LARGE SCALE GENOMIC DNA]</scope>
    <source>
        <strain evidence="2 3">ATCC 14585</strain>
    </source>
</reference>
<evidence type="ECO:0000259" key="1">
    <source>
        <dbReference type="Pfam" id="PF13676"/>
    </source>
</evidence>
<dbReference type="InterPro" id="IPR035897">
    <property type="entry name" value="Toll_tir_struct_dom_sf"/>
</dbReference>
<dbReference type="SUPFAM" id="SSF52200">
    <property type="entry name" value="Toll/Interleukin receptor TIR domain"/>
    <property type="match status" value="1"/>
</dbReference>
<dbReference type="GO" id="GO:0007165">
    <property type="term" value="P:signal transduction"/>
    <property type="evidence" value="ECO:0007669"/>
    <property type="project" value="InterPro"/>
</dbReference>
<proteinExistence type="predicted"/>
<protein>
    <recommendedName>
        <fullName evidence="1">TIR domain-containing protein</fullName>
    </recommendedName>
</protein>
<accession>A0A5P2CSU8</accession>
<sequence>MDPAAFFYTSCVRADGWRALTRFHADLEYQLRIQEGFGVSGVLGAVAEPESVRESAVTRAGVMIVLYSPRYFTDRGAGLEWAVFDARMRHHEDIRGVTARGCLVPLCWKPVADDQLPEGVRPSVEGPGAFDWLRQYGLESLAAPTHAENEVRYYTLLEQLAKTIAEAGRTELERLDPADAQELDPAFGSESAAQAGQTADTGSVRDWARWTEIIDSGTLQRRAPGSVAISYVGADQPWADWMSEVLGQRGHDVVQRRWRASRESLQDAVAQARAAAERMLVIFSRNYFAAGNTSPTEWADTFAHSPGRPSQAVLVQIDKAPRPLLVRDANVVVLAGADPAEAEHLIEQVLPESPQRSADRGSGR</sequence>
<dbReference type="EMBL" id="CP029191">
    <property type="protein sequence ID" value="QES45370.1"/>
    <property type="molecule type" value="Genomic_DNA"/>
</dbReference>
<dbReference type="AlphaFoldDB" id="A0A5P2CSU8"/>
<organism evidence="2 3">
    <name type="scientific">Streptomyces venezuelae</name>
    <dbReference type="NCBI Taxonomy" id="54571"/>
    <lineage>
        <taxon>Bacteria</taxon>
        <taxon>Bacillati</taxon>
        <taxon>Actinomycetota</taxon>
        <taxon>Actinomycetes</taxon>
        <taxon>Kitasatosporales</taxon>
        <taxon>Streptomycetaceae</taxon>
        <taxon>Streptomyces</taxon>
    </lineage>
</organism>